<evidence type="ECO:0000313" key="5">
    <source>
        <dbReference type="EMBL" id="KAK7817281.1"/>
    </source>
</evidence>
<dbReference type="InterPro" id="IPR050751">
    <property type="entry name" value="ECM_structural_protein"/>
</dbReference>
<keyword evidence="6" id="KW-1185">Reference proteome</keyword>
<dbReference type="GO" id="GO:0005509">
    <property type="term" value="F:calcium ion binding"/>
    <property type="evidence" value="ECO:0007669"/>
    <property type="project" value="InterPro"/>
</dbReference>
<comment type="caution">
    <text evidence="5">The sequence shown here is derived from an EMBL/GenBank/DDBJ whole genome shotgun (WGS) entry which is preliminary data.</text>
</comment>
<evidence type="ECO:0000256" key="1">
    <source>
        <dbReference type="ARBA" id="ARBA00022536"/>
    </source>
</evidence>
<dbReference type="InterPro" id="IPR000742">
    <property type="entry name" value="EGF"/>
</dbReference>
<dbReference type="InterPro" id="IPR001881">
    <property type="entry name" value="EGF-like_Ca-bd_dom"/>
</dbReference>
<dbReference type="PROSITE" id="PS01186">
    <property type="entry name" value="EGF_2"/>
    <property type="match status" value="1"/>
</dbReference>
<dbReference type="EMBL" id="JBBHLL010000096">
    <property type="protein sequence ID" value="KAK7817281.1"/>
    <property type="molecule type" value="Genomic_DNA"/>
</dbReference>
<dbReference type="SMART" id="SM00179">
    <property type="entry name" value="EGF_CA"/>
    <property type="match status" value="1"/>
</dbReference>
<organism evidence="5 6">
    <name type="scientific">Myodes glareolus</name>
    <name type="common">Bank vole</name>
    <name type="synonym">Clethrionomys glareolus</name>
    <dbReference type="NCBI Taxonomy" id="447135"/>
    <lineage>
        <taxon>Eukaryota</taxon>
        <taxon>Metazoa</taxon>
        <taxon>Chordata</taxon>
        <taxon>Craniata</taxon>
        <taxon>Vertebrata</taxon>
        <taxon>Euteleostomi</taxon>
        <taxon>Mammalia</taxon>
        <taxon>Eutheria</taxon>
        <taxon>Euarchontoglires</taxon>
        <taxon>Glires</taxon>
        <taxon>Rodentia</taxon>
        <taxon>Myomorpha</taxon>
        <taxon>Muroidea</taxon>
        <taxon>Cricetidae</taxon>
        <taxon>Arvicolinae</taxon>
        <taxon>Myodes</taxon>
    </lineage>
</organism>
<dbReference type="SUPFAM" id="SSF57196">
    <property type="entry name" value="EGF/Laminin"/>
    <property type="match status" value="1"/>
</dbReference>
<protein>
    <recommendedName>
        <fullName evidence="4">EGF-like domain-containing protein</fullName>
    </recommendedName>
</protein>
<evidence type="ECO:0000256" key="3">
    <source>
        <dbReference type="ARBA" id="ARBA00023157"/>
    </source>
</evidence>
<gene>
    <name evidence="5" type="ORF">U0070_004418</name>
</gene>
<dbReference type="PANTHER" id="PTHR24034:SF89">
    <property type="entry name" value="COMPLEMENT COMPONENT C1Q RECEPTOR"/>
    <property type="match status" value="1"/>
</dbReference>
<name>A0AAW0IT30_MYOGA</name>
<accession>A0AAW0IT30</accession>
<evidence type="ECO:0000259" key="4">
    <source>
        <dbReference type="PROSITE" id="PS01186"/>
    </source>
</evidence>
<evidence type="ECO:0000256" key="2">
    <source>
        <dbReference type="ARBA" id="ARBA00022737"/>
    </source>
</evidence>
<keyword evidence="2" id="KW-0677">Repeat</keyword>
<sequence length="106" mass="11558">MCRHMKVAHIVLEQPSLVTRLSISGVVSQGRKDNYLVDLYVDECANANGGCEGPCCNTVGGFYCRCPPGYQLQGDGKTCQGRTCLLLCPEEGRWESGWWEPGASPC</sequence>
<dbReference type="AlphaFoldDB" id="A0AAW0IT30"/>
<feature type="domain" description="EGF-like" evidence="4">
    <location>
        <begin position="64"/>
        <end position="79"/>
    </location>
</feature>
<dbReference type="Pfam" id="PF14670">
    <property type="entry name" value="FXa_inhibition"/>
    <property type="match status" value="1"/>
</dbReference>
<keyword evidence="3" id="KW-1015">Disulfide bond</keyword>
<dbReference type="PANTHER" id="PTHR24034">
    <property type="entry name" value="EGF-LIKE DOMAIN-CONTAINING PROTEIN"/>
    <property type="match status" value="1"/>
</dbReference>
<proteinExistence type="predicted"/>
<keyword evidence="1" id="KW-0245">EGF-like domain</keyword>
<dbReference type="Gene3D" id="2.10.25.10">
    <property type="entry name" value="Laminin"/>
    <property type="match status" value="1"/>
</dbReference>
<evidence type="ECO:0000313" key="6">
    <source>
        <dbReference type="Proteomes" id="UP001488838"/>
    </source>
</evidence>
<dbReference type="Proteomes" id="UP001488838">
    <property type="component" value="Unassembled WGS sequence"/>
</dbReference>
<reference evidence="5 6" key="1">
    <citation type="journal article" date="2023" name="bioRxiv">
        <title>Conserved and derived expression patterns and positive selection on dental genes reveal complex evolutionary context of ever-growing rodent molars.</title>
        <authorList>
            <person name="Calamari Z.T."/>
            <person name="Song A."/>
            <person name="Cohen E."/>
            <person name="Akter M."/>
            <person name="Roy R.D."/>
            <person name="Hallikas O."/>
            <person name="Christensen M.M."/>
            <person name="Li P."/>
            <person name="Marangoni P."/>
            <person name="Jernvall J."/>
            <person name="Klein O.D."/>
        </authorList>
    </citation>
    <scope>NUCLEOTIDE SEQUENCE [LARGE SCALE GENOMIC DNA]</scope>
    <source>
        <strain evidence="5">V071</strain>
    </source>
</reference>